<proteinExistence type="predicted"/>
<protein>
    <submittedName>
        <fullName evidence="1">Uncharacterized protein</fullName>
    </submittedName>
</protein>
<name>A0A0E9PD68_ANGAN</name>
<sequence>MIKETIQLFPANTKKLNTRTDLLRKQFGRFFLFF</sequence>
<reference evidence="1" key="1">
    <citation type="submission" date="2014-11" db="EMBL/GenBank/DDBJ databases">
        <authorList>
            <person name="Amaro Gonzalez C."/>
        </authorList>
    </citation>
    <scope>NUCLEOTIDE SEQUENCE</scope>
</reference>
<organism evidence="1">
    <name type="scientific">Anguilla anguilla</name>
    <name type="common">European freshwater eel</name>
    <name type="synonym">Muraena anguilla</name>
    <dbReference type="NCBI Taxonomy" id="7936"/>
    <lineage>
        <taxon>Eukaryota</taxon>
        <taxon>Metazoa</taxon>
        <taxon>Chordata</taxon>
        <taxon>Craniata</taxon>
        <taxon>Vertebrata</taxon>
        <taxon>Euteleostomi</taxon>
        <taxon>Actinopterygii</taxon>
        <taxon>Neopterygii</taxon>
        <taxon>Teleostei</taxon>
        <taxon>Anguilliformes</taxon>
        <taxon>Anguillidae</taxon>
        <taxon>Anguilla</taxon>
    </lineage>
</organism>
<reference evidence="1" key="2">
    <citation type="journal article" date="2015" name="Fish Shellfish Immunol.">
        <title>Early steps in the European eel (Anguilla anguilla)-Vibrio vulnificus interaction in the gills: Role of the RtxA13 toxin.</title>
        <authorList>
            <person name="Callol A."/>
            <person name="Pajuelo D."/>
            <person name="Ebbesson L."/>
            <person name="Teles M."/>
            <person name="MacKenzie S."/>
            <person name="Amaro C."/>
        </authorList>
    </citation>
    <scope>NUCLEOTIDE SEQUENCE</scope>
</reference>
<accession>A0A0E9PD68</accession>
<evidence type="ECO:0000313" key="1">
    <source>
        <dbReference type="EMBL" id="JAH02469.1"/>
    </source>
</evidence>
<dbReference type="EMBL" id="GBXM01106108">
    <property type="protein sequence ID" value="JAH02469.1"/>
    <property type="molecule type" value="Transcribed_RNA"/>
</dbReference>
<dbReference type="AlphaFoldDB" id="A0A0E9PD68"/>